<proteinExistence type="predicted"/>
<dbReference type="InterPro" id="IPR000086">
    <property type="entry name" value="NUDIX_hydrolase_dom"/>
</dbReference>
<feature type="domain" description="Nudix hydrolase" evidence="2">
    <location>
        <begin position="28"/>
        <end position="162"/>
    </location>
</feature>
<dbReference type="Proteomes" id="UP001316384">
    <property type="component" value="Chromosome"/>
</dbReference>
<protein>
    <submittedName>
        <fullName evidence="3">NUDIX hydrolase</fullName>
    </submittedName>
</protein>
<name>A0ABY5KM53_9CELL</name>
<dbReference type="Pfam" id="PF00293">
    <property type="entry name" value="NUDIX"/>
    <property type="match status" value="1"/>
</dbReference>
<reference evidence="3 4" key="1">
    <citation type="submission" date="2022-07" db="EMBL/GenBank/DDBJ databases">
        <title>Novel species in genus cellulomonas.</title>
        <authorList>
            <person name="Ye L."/>
        </authorList>
    </citation>
    <scope>NUCLEOTIDE SEQUENCE [LARGE SCALE GENOMIC DNA]</scope>
    <source>
        <strain evidence="4">zg-B89</strain>
    </source>
</reference>
<sequence length="192" mass="21219">MFRGRVTALRSDVIEMPDGGSAQRDVVELPGAVGIVALDEDDRVLLVRQYRHPVGRRLWEVPAGLLDSTTEAPREAGERELYEEGRLRARSWHTLVDVLTSPGSTDETIRILLARDLEAVPADEWFSGPDEEAELERRWCGLDEVLRGCLDGTVENGITVAAVTAVAAWRRVGGALRPADAPWLARKQEVRG</sequence>
<dbReference type="PANTHER" id="PTHR11839:SF31">
    <property type="entry name" value="ADP-RIBOSE PYROPHOSPHATASE"/>
    <property type="match status" value="1"/>
</dbReference>
<gene>
    <name evidence="3" type="ORF">NP048_12000</name>
</gene>
<evidence type="ECO:0000259" key="2">
    <source>
        <dbReference type="PROSITE" id="PS51462"/>
    </source>
</evidence>
<dbReference type="PANTHER" id="PTHR11839">
    <property type="entry name" value="UDP/ADP-SUGAR PYROPHOSPHATASE"/>
    <property type="match status" value="1"/>
</dbReference>
<dbReference type="GO" id="GO:0016787">
    <property type="term" value="F:hydrolase activity"/>
    <property type="evidence" value="ECO:0007669"/>
    <property type="project" value="UniProtKB-KW"/>
</dbReference>
<dbReference type="Gene3D" id="3.90.79.10">
    <property type="entry name" value="Nucleoside Triphosphate Pyrophosphohydrolase"/>
    <property type="match status" value="1"/>
</dbReference>
<evidence type="ECO:0000313" key="3">
    <source>
        <dbReference type="EMBL" id="UUI70526.1"/>
    </source>
</evidence>
<accession>A0ABY5KM53</accession>
<keyword evidence="4" id="KW-1185">Reference proteome</keyword>
<dbReference type="RefSeq" id="WP_227575829.1">
    <property type="nucleotide sequence ID" value="NZ_CP101987.1"/>
</dbReference>
<dbReference type="PROSITE" id="PS51462">
    <property type="entry name" value="NUDIX"/>
    <property type="match status" value="1"/>
</dbReference>
<keyword evidence="1 3" id="KW-0378">Hydrolase</keyword>
<evidence type="ECO:0000256" key="1">
    <source>
        <dbReference type="ARBA" id="ARBA00022801"/>
    </source>
</evidence>
<dbReference type="EMBL" id="CP101987">
    <property type="protein sequence ID" value="UUI70526.1"/>
    <property type="molecule type" value="Genomic_DNA"/>
</dbReference>
<dbReference type="SUPFAM" id="SSF55811">
    <property type="entry name" value="Nudix"/>
    <property type="match status" value="1"/>
</dbReference>
<dbReference type="InterPro" id="IPR015797">
    <property type="entry name" value="NUDIX_hydrolase-like_dom_sf"/>
</dbReference>
<organism evidence="3 4">
    <name type="scientific">Cellulomonas xiejunii</name>
    <dbReference type="NCBI Taxonomy" id="2968083"/>
    <lineage>
        <taxon>Bacteria</taxon>
        <taxon>Bacillati</taxon>
        <taxon>Actinomycetota</taxon>
        <taxon>Actinomycetes</taxon>
        <taxon>Micrococcales</taxon>
        <taxon>Cellulomonadaceae</taxon>
        <taxon>Cellulomonas</taxon>
    </lineage>
</organism>
<evidence type="ECO:0000313" key="4">
    <source>
        <dbReference type="Proteomes" id="UP001316384"/>
    </source>
</evidence>